<organism evidence="3 4">
    <name type="scientific">Herbiconiux aconitum</name>
    <dbReference type="NCBI Taxonomy" id="2970913"/>
    <lineage>
        <taxon>Bacteria</taxon>
        <taxon>Bacillati</taxon>
        <taxon>Actinomycetota</taxon>
        <taxon>Actinomycetes</taxon>
        <taxon>Micrococcales</taxon>
        <taxon>Microbacteriaceae</taxon>
        <taxon>Herbiconiux</taxon>
    </lineage>
</organism>
<dbReference type="PANTHER" id="PTHR43244:SF1">
    <property type="entry name" value="5,10-METHYLENETETRAHYDROMETHANOPTERIN REDUCTASE"/>
    <property type="match status" value="1"/>
</dbReference>
<accession>A0ABT2GLR0</accession>
<evidence type="ECO:0000259" key="2">
    <source>
        <dbReference type="Pfam" id="PF00296"/>
    </source>
</evidence>
<comment type="caution">
    <text evidence="3">The sequence shown here is derived from an EMBL/GenBank/DDBJ whole genome shotgun (WGS) entry which is preliminary data.</text>
</comment>
<dbReference type="Pfam" id="PF00296">
    <property type="entry name" value="Bac_luciferase"/>
    <property type="match status" value="1"/>
</dbReference>
<evidence type="ECO:0000313" key="3">
    <source>
        <dbReference type="EMBL" id="MCS5717138.1"/>
    </source>
</evidence>
<dbReference type="EMBL" id="JANLCM010000001">
    <property type="protein sequence ID" value="MCS5717138.1"/>
    <property type="molecule type" value="Genomic_DNA"/>
</dbReference>
<reference evidence="3" key="1">
    <citation type="submission" date="2022-08" db="EMBL/GenBank/DDBJ databases">
        <authorList>
            <person name="Deng Y."/>
            <person name="Han X.-F."/>
            <person name="Zhang Y.-Q."/>
        </authorList>
    </citation>
    <scope>NUCLEOTIDE SEQUENCE</scope>
    <source>
        <strain evidence="3">CPCC 205763</strain>
    </source>
</reference>
<dbReference type="Proteomes" id="UP001165584">
    <property type="component" value="Unassembled WGS sequence"/>
</dbReference>
<evidence type="ECO:0000313" key="4">
    <source>
        <dbReference type="Proteomes" id="UP001165584"/>
    </source>
</evidence>
<proteinExistence type="predicted"/>
<dbReference type="InterPro" id="IPR036661">
    <property type="entry name" value="Luciferase-like_sf"/>
</dbReference>
<evidence type="ECO:0000256" key="1">
    <source>
        <dbReference type="ARBA" id="ARBA00023002"/>
    </source>
</evidence>
<dbReference type="Gene3D" id="3.20.20.30">
    <property type="entry name" value="Luciferase-like domain"/>
    <property type="match status" value="1"/>
</dbReference>
<gene>
    <name evidence="3" type="ORF">N1027_03205</name>
</gene>
<keyword evidence="4" id="KW-1185">Reference proteome</keyword>
<dbReference type="RefSeq" id="WP_259505134.1">
    <property type="nucleotide sequence ID" value="NZ_JANLCM010000001.1"/>
</dbReference>
<dbReference type="InterPro" id="IPR050564">
    <property type="entry name" value="F420-G6PD/mer"/>
</dbReference>
<dbReference type="InterPro" id="IPR011251">
    <property type="entry name" value="Luciferase-like_dom"/>
</dbReference>
<dbReference type="SUPFAM" id="SSF51679">
    <property type="entry name" value="Bacterial luciferase-like"/>
    <property type="match status" value="1"/>
</dbReference>
<protein>
    <submittedName>
        <fullName evidence="3">LLM class flavin-dependent oxidoreductase</fullName>
    </submittedName>
</protein>
<sequence length="299" mass="32060">MVDYGHPLTFGISIDPAAADFAESLALAQQADRLGLEYLAVQDHPYQPSHLDALTLMSILVDRTERIAVVSDVLDLQLRPPTILAKAAASLATMAGGRVHLGVGGGASAQGVAAMGGVPRRGREMVEFTDEAVQILRRALRGGVVQADTEQHRIAGYQAGPVPPQPVEVWVGSQMPRMLGVTGRSGDGWVCPLNIYIAPEEVPERQEIIDTAARKAGRDPREVRRIYNVTGAIGAFRGGNGLVGPVSLWVETLTEWAVELGFDTFLFWPATDAPGQLEIFASEVVPAVRARVAERRAQA</sequence>
<feature type="domain" description="Luciferase-like" evidence="2">
    <location>
        <begin position="17"/>
        <end position="231"/>
    </location>
</feature>
<keyword evidence="1" id="KW-0560">Oxidoreductase</keyword>
<dbReference type="PANTHER" id="PTHR43244">
    <property type="match status" value="1"/>
</dbReference>
<name>A0ABT2GLR0_9MICO</name>